<evidence type="ECO:0000256" key="2">
    <source>
        <dbReference type="ARBA" id="ARBA00022801"/>
    </source>
</evidence>
<comment type="similarity">
    <text evidence="1">Belongs to the C/M/P thioester hydrolase family.</text>
</comment>
<dbReference type="GO" id="GO:0006637">
    <property type="term" value="P:acyl-CoA metabolic process"/>
    <property type="evidence" value="ECO:0007669"/>
    <property type="project" value="InterPro"/>
</dbReference>
<dbReference type="GO" id="GO:0009062">
    <property type="term" value="P:fatty acid catabolic process"/>
    <property type="evidence" value="ECO:0007669"/>
    <property type="project" value="TreeGrafter"/>
</dbReference>
<evidence type="ECO:0000313" key="6">
    <source>
        <dbReference type="Proteomes" id="UP000754644"/>
    </source>
</evidence>
<dbReference type="InterPro" id="IPR049449">
    <property type="entry name" value="TesB_ACOT8-like_N"/>
</dbReference>
<dbReference type="CDD" id="cd03445">
    <property type="entry name" value="Thioesterase_II_repeat2"/>
    <property type="match status" value="1"/>
</dbReference>
<evidence type="ECO:0000313" key="5">
    <source>
        <dbReference type="EMBL" id="NQV65653.1"/>
    </source>
</evidence>
<reference evidence="5" key="1">
    <citation type="submission" date="2020-05" db="EMBL/GenBank/DDBJ databases">
        <title>Sulfur intermediates as new biogeochemical hubs in an aquatic model microbial ecosystem.</title>
        <authorList>
            <person name="Vigneron A."/>
        </authorList>
    </citation>
    <scope>NUCLEOTIDE SEQUENCE</scope>
    <source>
        <strain evidence="5">Bin.250</strain>
    </source>
</reference>
<dbReference type="PANTHER" id="PTHR11066">
    <property type="entry name" value="ACYL-COA THIOESTERASE"/>
    <property type="match status" value="1"/>
</dbReference>
<dbReference type="Gene3D" id="2.40.160.210">
    <property type="entry name" value="Acyl-CoA thioesterase, double hotdog domain"/>
    <property type="match status" value="1"/>
</dbReference>
<dbReference type="Pfam" id="PF02551">
    <property type="entry name" value="Acyl_CoA_thio"/>
    <property type="match status" value="1"/>
</dbReference>
<dbReference type="Proteomes" id="UP000754644">
    <property type="component" value="Unassembled WGS sequence"/>
</dbReference>
<dbReference type="InterPro" id="IPR042171">
    <property type="entry name" value="Acyl-CoA_hotdog"/>
</dbReference>
<name>A0A973A9C8_9GAMM</name>
<protein>
    <submittedName>
        <fullName evidence="5">Thioesterase family protein</fullName>
    </submittedName>
</protein>
<evidence type="ECO:0000259" key="3">
    <source>
        <dbReference type="Pfam" id="PF02551"/>
    </source>
</evidence>
<dbReference type="PANTHER" id="PTHR11066:SF34">
    <property type="entry name" value="ACYL-COENZYME A THIOESTERASE 8"/>
    <property type="match status" value="1"/>
</dbReference>
<dbReference type="EMBL" id="JABMOJ010000366">
    <property type="protein sequence ID" value="NQV65653.1"/>
    <property type="molecule type" value="Genomic_DNA"/>
</dbReference>
<evidence type="ECO:0000259" key="4">
    <source>
        <dbReference type="Pfam" id="PF13622"/>
    </source>
</evidence>
<comment type="caution">
    <text evidence="5">The sequence shown here is derived from an EMBL/GenBank/DDBJ whole genome shotgun (WGS) entry which is preliminary data.</text>
</comment>
<feature type="domain" description="Acyl-CoA thioesterase-like N-terminal HotDog" evidence="4">
    <location>
        <begin position="34"/>
        <end position="109"/>
    </location>
</feature>
<evidence type="ECO:0000256" key="1">
    <source>
        <dbReference type="ARBA" id="ARBA00006538"/>
    </source>
</evidence>
<dbReference type="SUPFAM" id="SSF54637">
    <property type="entry name" value="Thioesterase/thiol ester dehydrase-isomerase"/>
    <property type="match status" value="2"/>
</dbReference>
<keyword evidence="2" id="KW-0378">Hydrolase</keyword>
<gene>
    <name evidence="5" type="ORF">HQ497_09845</name>
</gene>
<dbReference type="InterPro" id="IPR003703">
    <property type="entry name" value="Acyl_CoA_thio"/>
</dbReference>
<dbReference type="InterPro" id="IPR029069">
    <property type="entry name" value="HotDog_dom_sf"/>
</dbReference>
<dbReference type="GO" id="GO:0047617">
    <property type="term" value="F:fatty acyl-CoA hydrolase activity"/>
    <property type="evidence" value="ECO:0007669"/>
    <property type="project" value="InterPro"/>
</dbReference>
<feature type="domain" description="Acyl-CoA thioesterase 2 C-terminal" evidence="3">
    <location>
        <begin position="175"/>
        <end position="274"/>
    </location>
</feature>
<dbReference type="AlphaFoldDB" id="A0A973A9C8"/>
<dbReference type="CDD" id="cd03444">
    <property type="entry name" value="Thioesterase_II_repeat1"/>
    <property type="match status" value="1"/>
</dbReference>
<dbReference type="InterPro" id="IPR025652">
    <property type="entry name" value="TesB_C"/>
</dbReference>
<dbReference type="Pfam" id="PF13622">
    <property type="entry name" value="4HBT_3"/>
    <property type="match status" value="1"/>
</dbReference>
<proteinExistence type="inferred from homology"/>
<accession>A0A973A9C8</accession>
<sequence length="284" mass="31109">MATQPASLVDVLTLKPGEQADHFIGSAEAYGVIGIYGGHFLGQALAAALATIEPNKLANSLHGYFLRPGMPQVPIIYQVNRLRDGRGFATRTVTAYQQAKPVFHMSASFKVFEPGDEHQKTMPAVLTAAALIERREAAGIPPFQFPMTADGRVDMEWASESFNPAQFVAGRTPCLQTWMRANVPNDIDARLSQCVLAFLSDGTLMFNAVLPYGLPFQSHRLTSLDQAVWFHRPCNPADWLLFDQRSTAAADSRGMNEGEVYAADGQLILTVAQESMLRRNVNPA</sequence>
<organism evidence="5 6">
    <name type="scientific">SAR86 cluster bacterium</name>
    <dbReference type="NCBI Taxonomy" id="2030880"/>
    <lineage>
        <taxon>Bacteria</taxon>
        <taxon>Pseudomonadati</taxon>
        <taxon>Pseudomonadota</taxon>
        <taxon>Gammaproteobacteria</taxon>
        <taxon>SAR86 cluster</taxon>
    </lineage>
</organism>